<protein>
    <submittedName>
        <fullName evidence="2">Uncharacterized protein</fullName>
    </submittedName>
</protein>
<organism evidence="2 3">
    <name type="scientific">Paenibacillus oryzisoli</name>
    <dbReference type="NCBI Taxonomy" id="1850517"/>
    <lineage>
        <taxon>Bacteria</taxon>
        <taxon>Bacillati</taxon>
        <taxon>Bacillota</taxon>
        <taxon>Bacilli</taxon>
        <taxon>Bacillales</taxon>
        <taxon>Paenibacillaceae</taxon>
        <taxon>Paenibacillus</taxon>
    </lineage>
</organism>
<comment type="caution">
    <text evidence="2">The sequence shown here is derived from an EMBL/GenBank/DDBJ whole genome shotgun (WGS) entry which is preliminary data.</text>
</comment>
<feature type="compositionally biased region" description="Basic and acidic residues" evidence="1">
    <location>
        <begin position="111"/>
        <end position="122"/>
    </location>
</feature>
<accession>A0A198AK48</accession>
<dbReference type="RefSeq" id="WP_068662328.1">
    <property type="nucleotide sequence ID" value="NZ_LYPB01000047.1"/>
</dbReference>
<sequence>MRKRLILTVIVLGMLGVGGYTAYSYAMNVIADKLAQQLVMDSGTSQEWLASMDLPAIADTIEIPPAGTRSVETSKSASDDKSNESVMPKDTAGQVSNVNTAQGQEATTGNEPKKSTATEKKETLQFDNKHEAVKFVMSRFSASELNKLRQMASGGLTPEKKAELKKIAYTKFSAAEIAAVQKVVSSQ</sequence>
<evidence type="ECO:0000256" key="1">
    <source>
        <dbReference type="SAM" id="MobiDB-lite"/>
    </source>
</evidence>
<dbReference type="Proteomes" id="UP000078454">
    <property type="component" value="Unassembled WGS sequence"/>
</dbReference>
<proteinExistence type="predicted"/>
<dbReference type="AlphaFoldDB" id="A0A198AK48"/>
<evidence type="ECO:0000313" key="3">
    <source>
        <dbReference type="Proteomes" id="UP000078454"/>
    </source>
</evidence>
<reference evidence="2 3" key="1">
    <citation type="submission" date="2016-05" db="EMBL/GenBank/DDBJ databases">
        <title>Paenibacillus sp. 1ZS3-15 nov., isolated from the rhizosphere soil.</title>
        <authorList>
            <person name="Zhang X.X."/>
            <person name="Zhang J."/>
        </authorList>
    </citation>
    <scope>NUCLEOTIDE SEQUENCE [LARGE SCALE GENOMIC DNA]</scope>
    <source>
        <strain evidence="2 3">1ZS3-15</strain>
    </source>
</reference>
<gene>
    <name evidence="2" type="ORF">A8708_06945</name>
</gene>
<dbReference type="STRING" id="1850517.A8708_06945"/>
<dbReference type="EMBL" id="LYPB01000047">
    <property type="protein sequence ID" value="OAS21864.1"/>
    <property type="molecule type" value="Genomic_DNA"/>
</dbReference>
<dbReference type="OrthoDB" id="2604839at2"/>
<feature type="region of interest" description="Disordered" evidence="1">
    <location>
        <begin position="63"/>
        <end position="122"/>
    </location>
</feature>
<name>A0A198AK48_9BACL</name>
<feature type="compositionally biased region" description="Polar residues" evidence="1">
    <location>
        <begin position="93"/>
        <end position="110"/>
    </location>
</feature>
<keyword evidence="3" id="KW-1185">Reference proteome</keyword>
<evidence type="ECO:0000313" key="2">
    <source>
        <dbReference type="EMBL" id="OAS21864.1"/>
    </source>
</evidence>